<feature type="signal peptide" evidence="1">
    <location>
        <begin position="1"/>
        <end position="21"/>
    </location>
</feature>
<sequence length="120" mass="12910">MYLSTPAALAAITLLAGQTFAVCWLGLPSSSEARGKPARCVESKSSPGTWTCGDSVVQRALNAFSITSQSSVAIMQRCKGDASINFSMQCSGSNYQVWRLNCPDNGPIIMTWYAYEPDSE</sequence>
<keyword evidence="3" id="KW-1185">Reference proteome</keyword>
<protein>
    <submittedName>
        <fullName evidence="2">Uncharacterized protein</fullName>
    </submittedName>
</protein>
<evidence type="ECO:0000313" key="2">
    <source>
        <dbReference type="EMBL" id="KAG5918339.1"/>
    </source>
</evidence>
<accession>A0A8K0NGF9</accession>
<dbReference type="Proteomes" id="UP000811619">
    <property type="component" value="Unassembled WGS sequence"/>
</dbReference>
<organism evidence="2 3">
    <name type="scientific">Claviceps africana</name>
    <dbReference type="NCBI Taxonomy" id="83212"/>
    <lineage>
        <taxon>Eukaryota</taxon>
        <taxon>Fungi</taxon>
        <taxon>Dikarya</taxon>
        <taxon>Ascomycota</taxon>
        <taxon>Pezizomycotina</taxon>
        <taxon>Sordariomycetes</taxon>
        <taxon>Hypocreomycetidae</taxon>
        <taxon>Hypocreales</taxon>
        <taxon>Clavicipitaceae</taxon>
        <taxon>Claviceps</taxon>
    </lineage>
</organism>
<gene>
    <name evidence="2" type="ORF">E4U42_006884</name>
</gene>
<name>A0A8K0NGF9_9HYPO</name>
<dbReference type="AlphaFoldDB" id="A0A8K0NGF9"/>
<comment type="caution">
    <text evidence="2">The sequence shown here is derived from an EMBL/GenBank/DDBJ whole genome shotgun (WGS) entry which is preliminary data.</text>
</comment>
<evidence type="ECO:0000256" key="1">
    <source>
        <dbReference type="SAM" id="SignalP"/>
    </source>
</evidence>
<keyword evidence="1" id="KW-0732">Signal</keyword>
<dbReference type="EMBL" id="SRPY01000746">
    <property type="protein sequence ID" value="KAG5918339.1"/>
    <property type="molecule type" value="Genomic_DNA"/>
</dbReference>
<evidence type="ECO:0000313" key="3">
    <source>
        <dbReference type="Proteomes" id="UP000811619"/>
    </source>
</evidence>
<reference evidence="2" key="1">
    <citation type="journal article" date="2020" name="bioRxiv">
        <title>Whole genome comparisons of ergot fungi reveals the divergence and evolution of species within the genus Claviceps are the result of varying mechanisms driving genome evolution and host range expansion.</title>
        <authorList>
            <person name="Wyka S.A."/>
            <person name="Mondo S.J."/>
            <person name="Liu M."/>
            <person name="Dettman J."/>
            <person name="Nalam V."/>
            <person name="Broders K.D."/>
        </authorList>
    </citation>
    <scope>NUCLEOTIDE SEQUENCE</scope>
    <source>
        <strain evidence="2">CCC 489</strain>
    </source>
</reference>
<feature type="chain" id="PRO_5035438304" evidence="1">
    <location>
        <begin position="22"/>
        <end position="120"/>
    </location>
</feature>
<proteinExistence type="predicted"/>